<feature type="signal peptide" evidence="1">
    <location>
        <begin position="1"/>
        <end position="21"/>
    </location>
</feature>
<evidence type="ECO:0000313" key="2">
    <source>
        <dbReference type="EMBL" id="SMX33899.1"/>
    </source>
</evidence>
<name>A0A238JTB6_9RHOB</name>
<reference evidence="3" key="1">
    <citation type="submission" date="2017-05" db="EMBL/GenBank/DDBJ databases">
        <authorList>
            <person name="Rodrigo-Torres L."/>
            <person name="Arahal R. D."/>
            <person name="Lucena T."/>
        </authorList>
    </citation>
    <scope>NUCLEOTIDE SEQUENCE [LARGE SCALE GENOMIC DNA]</scope>
    <source>
        <strain evidence="3">CECT 8621</strain>
    </source>
</reference>
<dbReference type="Proteomes" id="UP000202922">
    <property type="component" value="Unassembled WGS sequence"/>
</dbReference>
<keyword evidence="1" id="KW-0732">Signal</keyword>
<gene>
    <name evidence="2" type="ORF">COL8621_01121</name>
</gene>
<dbReference type="RefSeq" id="WP_093966275.1">
    <property type="nucleotide sequence ID" value="NZ_FXYE01000001.1"/>
</dbReference>
<organism evidence="2 3">
    <name type="scientific">Actibacterium lipolyticum</name>
    <dbReference type="NCBI Taxonomy" id="1524263"/>
    <lineage>
        <taxon>Bacteria</taxon>
        <taxon>Pseudomonadati</taxon>
        <taxon>Pseudomonadota</taxon>
        <taxon>Alphaproteobacteria</taxon>
        <taxon>Rhodobacterales</taxon>
        <taxon>Roseobacteraceae</taxon>
        <taxon>Actibacterium</taxon>
    </lineage>
</organism>
<feature type="chain" id="PRO_5012489319" evidence="1">
    <location>
        <begin position="22"/>
        <end position="135"/>
    </location>
</feature>
<evidence type="ECO:0000256" key="1">
    <source>
        <dbReference type="SAM" id="SignalP"/>
    </source>
</evidence>
<keyword evidence="3" id="KW-1185">Reference proteome</keyword>
<dbReference type="EMBL" id="FXYE01000001">
    <property type="protein sequence ID" value="SMX33899.1"/>
    <property type="molecule type" value="Genomic_DNA"/>
</dbReference>
<dbReference type="AlphaFoldDB" id="A0A238JTB6"/>
<dbReference type="OrthoDB" id="7872837at2"/>
<proteinExistence type="predicted"/>
<sequence length="135" mass="14630">MTVTAFSTVRGVALSALTASAALTLPSTAHERAEVFAKCSGRLSALATNQRALKNPDVSTTERAHQNFEMMLSATLPDAIERGVPTSKPILWHASGWSEIAYLLADIQYSNDEIRAQRAKDAIEQRIDDCSALIL</sequence>
<protein>
    <submittedName>
        <fullName evidence="2">Uncharacterized protein</fullName>
    </submittedName>
</protein>
<accession>A0A238JTB6</accession>
<evidence type="ECO:0000313" key="3">
    <source>
        <dbReference type="Proteomes" id="UP000202922"/>
    </source>
</evidence>